<comment type="similarity">
    <text evidence="16">In the N-terminal section; belongs to the class-I aminoacyl-tRNA synthetase family. Glutamate--tRNA ligase type 2 subfamily.</text>
</comment>
<evidence type="ECO:0000259" key="21">
    <source>
        <dbReference type="PROSITE" id="PS50862"/>
    </source>
</evidence>
<feature type="domain" description="Aminoacyl-transfer RNA synthetases class-II family profile" evidence="21">
    <location>
        <begin position="977"/>
        <end position="1227"/>
    </location>
</feature>
<dbReference type="STRING" id="225164.V4B9C1"/>
<name>V4B9C1_LOTGI</name>
<dbReference type="Pfam" id="PF03129">
    <property type="entry name" value="HGTP_anticodon"/>
    <property type="match status" value="1"/>
</dbReference>
<dbReference type="FunFam" id="3.40.50.620:FF:000070">
    <property type="entry name" value="Bifunctional glutamate/proline--tRNA ligase"/>
    <property type="match status" value="1"/>
</dbReference>
<feature type="domain" description="GST C-terminal" evidence="20">
    <location>
        <begin position="1"/>
        <end position="108"/>
    </location>
</feature>
<dbReference type="OMA" id="NVTFINW"/>
<dbReference type="CDD" id="cd00807">
    <property type="entry name" value="GlnRS_core"/>
    <property type="match status" value="1"/>
</dbReference>
<comment type="similarity">
    <text evidence="1">In the C-terminal section; belongs to the class-II aminoacyl-tRNA synthetase family.</text>
</comment>
<evidence type="ECO:0000256" key="9">
    <source>
        <dbReference type="ARBA" id="ARBA00022840"/>
    </source>
</evidence>
<evidence type="ECO:0000256" key="15">
    <source>
        <dbReference type="ARBA" id="ARBA00050792"/>
    </source>
</evidence>
<dbReference type="GeneID" id="20236461"/>
<dbReference type="EC" id="6.1.1.17" evidence="3"/>
<feature type="compositionally biased region" description="Polar residues" evidence="19">
    <location>
        <begin position="829"/>
        <end position="839"/>
    </location>
</feature>
<dbReference type="EC" id="6.1.1.15" evidence="2"/>
<dbReference type="InterPro" id="IPR020059">
    <property type="entry name" value="Glu/Gln-tRNA-synth_Ib_codon-bd"/>
</dbReference>
<dbReference type="InterPro" id="IPR017449">
    <property type="entry name" value="Pro-tRNA_synth_II"/>
</dbReference>
<dbReference type="PROSITE" id="PS51185">
    <property type="entry name" value="WHEP_TRS_2"/>
    <property type="match status" value="3"/>
</dbReference>
<dbReference type="Pfam" id="PF03950">
    <property type="entry name" value="tRNA-synt_1c_C"/>
    <property type="match status" value="1"/>
</dbReference>
<keyword evidence="6" id="KW-0479">Metal-binding</keyword>
<dbReference type="InterPro" id="IPR049437">
    <property type="entry name" value="tRNA-synt_1c_C2"/>
</dbReference>
<dbReference type="GO" id="GO:0004827">
    <property type="term" value="F:proline-tRNA ligase activity"/>
    <property type="evidence" value="ECO:0007669"/>
    <property type="project" value="UniProtKB-EC"/>
</dbReference>
<evidence type="ECO:0000259" key="20">
    <source>
        <dbReference type="PROSITE" id="PS50405"/>
    </source>
</evidence>
<dbReference type="InterPro" id="IPR020058">
    <property type="entry name" value="Glu/Gln-tRNA-synth_Ib_cat-dom"/>
</dbReference>
<gene>
    <name evidence="23" type="ORF">LOTGIDRAFT_154947</name>
</gene>
<dbReference type="Gene3D" id="3.30.930.10">
    <property type="entry name" value="Bira Bifunctional Protein, Domain 2"/>
    <property type="match status" value="1"/>
</dbReference>
<evidence type="ECO:0000313" key="24">
    <source>
        <dbReference type="Proteomes" id="UP000030746"/>
    </source>
</evidence>
<dbReference type="SUPFAM" id="SSF55681">
    <property type="entry name" value="Class II aaRS and biotin synthetases"/>
    <property type="match status" value="1"/>
</dbReference>
<dbReference type="SUPFAM" id="SSF52374">
    <property type="entry name" value="Nucleotidylyl transferase"/>
    <property type="match status" value="1"/>
</dbReference>
<dbReference type="GO" id="GO:0003723">
    <property type="term" value="F:RNA binding"/>
    <property type="evidence" value="ECO:0007669"/>
    <property type="project" value="UniProtKB-KW"/>
</dbReference>
<dbReference type="SUPFAM" id="SSF64586">
    <property type="entry name" value="C-terminal domain of ProRS"/>
    <property type="match status" value="1"/>
</dbReference>
<dbReference type="GO" id="GO:0005524">
    <property type="term" value="F:ATP binding"/>
    <property type="evidence" value="ECO:0007669"/>
    <property type="project" value="UniProtKB-KW"/>
</dbReference>
<dbReference type="SUPFAM" id="SSF47060">
    <property type="entry name" value="S15/NS1 RNA-binding domain"/>
    <property type="match status" value="3"/>
</dbReference>
<evidence type="ECO:0000256" key="7">
    <source>
        <dbReference type="ARBA" id="ARBA00022741"/>
    </source>
</evidence>
<dbReference type="GO" id="GO:0046872">
    <property type="term" value="F:metal ion binding"/>
    <property type="evidence" value="ECO:0007669"/>
    <property type="project" value="UniProtKB-KW"/>
</dbReference>
<dbReference type="InterPro" id="IPR004526">
    <property type="entry name" value="Glu-tRNA-synth_arc/euk"/>
</dbReference>
<keyword evidence="9" id="KW-0067">ATP-binding</keyword>
<dbReference type="NCBIfam" id="TIGR00463">
    <property type="entry name" value="gltX_arch"/>
    <property type="match status" value="1"/>
</dbReference>
<dbReference type="InterPro" id="IPR016061">
    <property type="entry name" value="Pro-tRNA_ligase_II_C"/>
</dbReference>
<feature type="domain" description="WHEP-TRS" evidence="22">
    <location>
        <begin position="840"/>
        <end position="896"/>
    </location>
</feature>
<evidence type="ECO:0000256" key="3">
    <source>
        <dbReference type="ARBA" id="ARBA00012835"/>
    </source>
</evidence>
<evidence type="ECO:0000256" key="16">
    <source>
        <dbReference type="ARBA" id="ARBA00061295"/>
    </source>
</evidence>
<dbReference type="FunFam" id="3.40.50.800:FF:000005">
    <property type="entry name" value="bifunctional glutamate/proline--tRNA ligase"/>
    <property type="match status" value="1"/>
</dbReference>
<evidence type="ECO:0000256" key="6">
    <source>
        <dbReference type="ARBA" id="ARBA00022723"/>
    </source>
</evidence>
<dbReference type="Gene3D" id="3.40.50.800">
    <property type="entry name" value="Anticodon-binding domain"/>
    <property type="match status" value="1"/>
</dbReference>
<dbReference type="FunFam" id="3.30.930.10:FF:000007">
    <property type="entry name" value="Bifunctional glutamate/proline--tRNA ligase"/>
    <property type="match status" value="1"/>
</dbReference>
<dbReference type="InterPro" id="IPR045864">
    <property type="entry name" value="aa-tRNA-synth_II/BPL/LPL"/>
</dbReference>
<evidence type="ECO:0000256" key="1">
    <source>
        <dbReference type="ARBA" id="ARBA00009968"/>
    </source>
</evidence>
<dbReference type="Gene3D" id="3.30.110.30">
    <property type="entry name" value="C-terminal domain of ProRS"/>
    <property type="match status" value="1"/>
</dbReference>
<dbReference type="Gene3D" id="3.40.50.620">
    <property type="entry name" value="HUPs"/>
    <property type="match status" value="1"/>
</dbReference>
<dbReference type="GO" id="GO:0006424">
    <property type="term" value="P:glutamyl-tRNA aminoacylation"/>
    <property type="evidence" value="ECO:0007669"/>
    <property type="project" value="InterPro"/>
</dbReference>
<dbReference type="FunFam" id="1.10.1160.10:FF:000001">
    <property type="entry name" value="Glutamine--tRNA ligase"/>
    <property type="match status" value="1"/>
</dbReference>
<dbReference type="InterPro" id="IPR011035">
    <property type="entry name" value="Ribosomal_bL25/Gln-tRNA_synth"/>
</dbReference>
<dbReference type="InterPro" id="IPR009068">
    <property type="entry name" value="uS15_NS1_RNA-bd_sf"/>
</dbReference>
<dbReference type="CTD" id="20236461"/>
<dbReference type="CDD" id="cd00778">
    <property type="entry name" value="ProRS_core_arch_euk"/>
    <property type="match status" value="1"/>
</dbReference>
<evidence type="ECO:0000256" key="19">
    <source>
        <dbReference type="SAM" id="MobiDB-lite"/>
    </source>
</evidence>
<dbReference type="OrthoDB" id="1350766at2759"/>
<feature type="domain" description="WHEP-TRS" evidence="22">
    <location>
        <begin position="762"/>
        <end position="818"/>
    </location>
</feature>
<dbReference type="PANTHER" id="PTHR43382:SF2">
    <property type="entry name" value="BIFUNCTIONAL GLUTAMATE_PROLINE--TRNA LIGASE"/>
    <property type="match status" value="1"/>
</dbReference>
<dbReference type="CDD" id="cd00862">
    <property type="entry name" value="ProRS_anticodon_zinc"/>
    <property type="match status" value="1"/>
</dbReference>
<dbReference type="Gene3D" id="2.40.240.10">
    <property type="entry name" value="Ribosomal Protein L25, Chain P"/>
    <property type="match status" value="2"/>
</dbReference>
<keyword evidence="12" id="KW-0030">Aminoacyl-tRNA synthetase</keyword>
<dbReference type="InterPro" id="IPR036621">
    <property type="entry name" value="Anticodon-bd_dom_sf"/>
</dbReference>
<evidence type="ECO:0000256" key="13">
    <source>
        <dbReference type="ARBA" id="ARBA00023268"/>
    </source>
</evidence>
<dbReference type="InterPro" id="IPR020061">
    <property type="entry name" value="Glu_tRNA_lig_a-bdl"/>
</dbReference>
<dbReference type="InterPro" id="IPR004499">
    <property type="entry name" value="Pro-tRNA-ligase_IIa_arc-type"/>
</dbReference>
<dbReference type="KEGG" id="lgi:LOTGIDRAFT_154947"/>
<dbReference type="SUPFAM" id="SSF52954">
    <property type="entry name" value="Class II aaRS ABD-related"/>
    <property type="match status" value="1"/>
</dbReference>
<dbReference type="InterPro" id="IPR004154">
    <property type="entry name" value="Anticodon-bd"/>
</dbReference>
<dbReference type="Gene3D" id="1.10.1160.10">
    <property type="entry name" value="Glutamyl-trna Synthetase, Domain 2"/>
    <property type="match status" value="1"/>
</dbReference>
<comment type="catalytic activity">
    <reaction evidence="15">
        <text>tRNA(Pro) + L-proline + ATP = L-prolyl-tRNA(Pro) + AMP + diphosphate</text>
        <dbReference type="Rhea" id="RHEA:14305"/>
        <dbReference type="Rhea" id="RHEA-COMP:9700"/>
        <dbReference type="Rhea" id="RHEA-COMP:9702"/>
        <dbReference type="ChEBI" id="CHEBI:30616"/>
        <dbReference type="ChEBI" id="CHEBI:33019"/>
        <dbReference type="ChEBI" id="CHEBI:60039"/>
        <dbReference type="ChEBI" id="CHEBI:78442"/>
        <dbReference type="ChEBI" id="CHEBI:78532"/>
        <dbReference type="ChEBI" id="CHEBI:456215"/>
        <dbReference type="EC" id="6.1.1.15"/>
    </reaction>
    <physiologicalReaction direction="left-to-right" evidence="15">
        <dbReference type="Rhea" id="RHEA:14306"/>
    </physiologicalReaction>
</comment>
<dbReference type="Pfam" id="PF09180">
    <property type="entry name" value="ProRS-C_1"/>
    <property type="match status" value="1"/>
</dbReference>
<keyword evidence="5" id="KW-0436">Ligase</keyword>
<dbReference type="SUPFAM" id="SSF50715">
    <property type="entry name" value="Ribosomal protein L25-like"/>
    <property type="match status" value="1"/>
</dbReference>
<dbReference type="EMBL" id="KB203274">
    <property type="protein sequence ID" value="ESO85454.1"/>
    <property type="molecule type" value="Genomic_DNA"/>
</dbReference>
<dbReference type="InterPro" id="IPR010987">
    <property type="entry name" value="Glutathione-S-Trfase_C-like"/>
</dbReference>
<keyword evidence="4" id="KW-0597">Phosphoprotein</keyword>
<dbReference type="InterPro" id="IPR002314">
    <property type="entry name" value="aa-tRNA-synt_IIb"/>
</dbReference>
<dbReference type="Pfam" id="PF00458">
    <property type="entry name" value="WHEP-TRS"/>
    <property type="match status" value="3"/>
</dbReference>
<dbReference type="PROSITE" id="PS00762">
    <property type="entry name" value="WHEP_TRS_1"/>
    <property type="match status" value="1"/>
</dbReference>
<dbReference type="CDD" id="cd00936">
    <property type="entry name" value="WEPRS_RNA"/>
    <property type="match status" value="3"/>
</dbReference>
<dbReference type="InterPro" id="IPR001412">
    <property type="entry name" value="aa-tRNA-synth_I_CS"/>
</dbReference>
<dbReference type="InterPro" id="IPR033721">
    <property type="entry name" value="ProRS_core_arch_euk"/>
</dbReference>
<dbReference type="Gene3D" id="3.90.800.10">
    <property type="entry name" value="Glutamyl-tRNA Synthetase, Domain 3"/>
    <property type="match status" value="1"/>
</dbReference>
<dbReference type="Pfam" id="PF20974">
    <property type="entry name" value="tRNA-synt_1c_C2"/>
    <property type="match status" value="1"/>
</dbReference>
<accession>V4B9C1</accession>
<keyword evidence="24" id="KW-1185">Reference proteome</keyword>
<evidence type="ECO:0000256" key="10">
    <source>
        <dbReference type="ARBA" id="ARBA00022884"/>
    </source>
</evidence>
<reference evidence="23 24" key="1">
    <citation type="journal article" date="2013" name="Nature">
        <title>Insights into bilaterian evolution from three spiralian genomes.</title>
        <authorList>
            <person name="Simakov O."/>
            <person name="Marletaz F."/>
            <person name="Cho S.J."/>
            <person name="Edsinger-Gonzales E."/>
            <person name="Havlak P."/>
            <person name="Hellsten U."/>
            <person name="Kuo D.H."/>
            <person name="Larsson T."/>
            <person name="Lv J."/>
            <person name="Arendt D."/>
            <person name="Savage R."/>
            <person name="Osoegawa K."/>
            <person name="de Jong P."/>
            <person name="Grimwood J."/>
            <person name="Chapman J.A."/>
            <person name="Shapiro H."/>
            <person name="Aerts A."/>
            <person name="Otillar R.P."/>
            <person name="Terry A.Y."/>
            <person name="Boore J.L."/>
            <person name="Grigoriev I.V."/>
            <person name="Lindberg D.R."/>
            <person name="Seaver E.C."/>
            <person name="Weisblat D.A."/>
            <person name="Putnam N.H."/>
            <person name="Rokhsar D.S."/>
        </authorList>
    </citation>
    <scope>NUCLEOTIDE SEQUENCE [LARGE SCALE GENOMIC DNA]</scope>
</reference>
<protein>
    <recommendedName>
        <fullName evidence="17">Bifunctional glutamate/proline--tRNA ligase</fullName>
        <ecNumber evidence="2">6.1.1.15</ecNumber>
        <ecNumber evidence="3">6.1.1.17</ecNumber>
    </recommendedName>
    <alternativeName>
        <fullName evidence="18">Bifunctional aminoacyl-tRNA synthetase</fullName>
    </alternativeName>
</protein>
<evidence type="ECO:0000256" key="5">
    <source>
        <dbReference type="ARBA" id="ARBA00022598"/>
    </source>
</evidence>
<evidence type="ECO:0000313" key="23">
    <source>
        <dbReference type="EMBL" id="ESO85454.1"/>
    </source>
</evidence>
<dbReference type="SUPFAM" id="SSF47616">
    <property type="entry name" value="GST C-terminal domain-like"/>
    <property type="match status" value="1"/>
</dbReference>
<evidence type="ECO:0000256" key="14">
    <source>
        <dbReference type="ARBA" id="ARBA00047366"/>
    </source>
</evidence>
<dbReference type="FunFam" id="1.10.287.10:FF:000006">
    <property type="entry name" value="Bifunctional glutamate/proline--tRNA ligase"/>
    <property type="match status" value="1"/>
</dbReference>
<dbReference type="HOGENOM" id="CLU_001882_0_0_1"/>
<dbReference type="InterPro" id="IPR020056">
    <property type="entry name" value="Rbsml_bL25/Gln-tRNA_synth_N"/>
</dbReference>
<dbReference type="GO" id="GO:0006433">
    <property type="term" value="P:prolyl-tRNA aminoacylation"/>
    <property type="evidence" value="ECO:0007669"/>
    <property type="project" value="InterPro"/>
</dbReference>
<feature type="region of interest" description="Disordered" evidence="19">
    <location>
        <begin position="810"/>
        <end position="849"/>
    </location>
</feature>
<evidence type="ECO:0000256" key="18">
    <source>
        <dbReference type="ARBA" id="ARBA00076053"/>
    </source>
</evidence>
<evidence type="ECO:0000256" key="8">
    <source>
        <dbReference type="ARBA" id="ARBA00022833"/>
    </source>
</evidence>
<dbReference type="Proteomes" id="UP000030746">
    <property type="component" value="Unassembled WGS sequence"/>
</dbReference>
<dbReference type="InterPro" id="IPR000924">
    <property type="entry name" value="Glu/Gln-tRNA-synth"/>
</dbReference>
<evidence type="ECO:0000256" key="2">
    <source>
        <dbReference type="ARBA" id="ARBA00012831"/>
    </source>
</evidence>
<dbReference type="InterPro" id="IPR000738">
    <property type="entry name" value="WHEP-TRS_dom"/>
</dbReference>
<dbReference type="Gene3D" id="1.20.1050.130">
    <property type="match status" value="1"/>
</dbReference>
<dbReference type="Pfam" id="PF00749">
    <property type="entry name" value="tRNA-synt_1c"/>
    <property type="match status" value="1"/>
</dbReference>
<dbReference type="GO" id="GO:0017101">
    <property type="term" value="C:aminoacyl-tRNA synthetase multienzyme complex"/>
    <property type="evidence" value="ECO:0007669"/>
    <property type="project" value="UniProtKB-ARBA"/>
</dbReference>
<dbReference type="FunFam" id="3.30.110.30:FF:000001">
    <property type="entry name" value="Bifunctional glutamate/proline--tRNA ligase"/>
    <property type="match status" value="1"/>
</dbReference>
<keyword evidence="13" id="KW-0511">Multifunctional enzyme</keyword>
<dbReference type="HAMAP" id="MF_02076">
    <property type="entry name" value="Glu_tRNA_synth_type2"/>
    <property type="match status" value="1"/>
</dbReference>
<feature type="domain" description="WHEP-TRS" evidence="22">
    <location>
        <begin position="689"/>
        <end position="745"/>
    </location>
</feature>
<dbReference type="Gene3D" id="1.10.287.10">
    <property type="entry name" value="S15/NS1, RNA-binding"/>
    <property type="match status" value="3"/>
</dbReference>
<dbReference type="PRINTS" id="PR00987">
    <property type="entry name" value="TRNASYNTHGLU"/>
</dbReference>
<dbReference type="InterPro" id="IPR036282">
    <property type="entry name" value="Glutathione-S-Trfase_C_sf"/>
</dbReference>
<sequence length="1445" mass="164004">MKHTVFKVDHWTTFAKGRLACTSDFPLAVEYLNTALSSITYLVGHSITLADFFVWDTLYSSNLWQKMIVKKDCPVNVLRYYKFLSNDELFKSVLPQLPKVSVQNDNESSIKKDEGKFVELPGAKMGEVVVRFPPEASGYLHVGHAKAALLNQYYQQSFNGTLIMRFDDTNPAKENAEYEKVILEDLKLLGIKYDKFSHTSDHFDSLLQYCEEMIKKKKAYVDDTEPEVMKQEREERIDSKHRSNSVEKNLKMWEDMKKGTDYGIKCCVRAMLDMKSDNGCMRDPTIYRCKPEPHIKTGDKYKVYPTYDFACPIVDSVEGVTHALRTTEYHDRDDQYFWFIDALGLRKPYIYEYSRLNLQNTVMSKRKLTWFVNEGLVDGWDDPRFPTVRGVLRHGMTVEGLKQFIISQGSSRSVNMMEWDKIWSVNKKVIDPIVPRYTALLKDDVVPLIIKEAKTESKQVAAHPKNKEVGEKTVWYGNKIYIEGADAKVIKEGEIVTFINWGNLKIKTIKKNSKGEIESIEADLDLANTDYKKTQKITWLCDCKEGELIPTVCIQYDHIITKPVLAKDEDFKSYINTDSKKEEVMLGDPCLSSLKKGDMIQLQRRGYYICDQPYQPISANTGKASPCVLLSIPDGHQKEMPTAGSKHKAEVSAKEKVYGKDWKPDLKIEAVSSTTAGSAAPATSNNNDDVVKLNQQIKDQGNIVRELKSAKAEKSKIDEAVKMLLSLKGDFKKVYGKDWKPDLKIEAVSSTTTAAPSNGDHDLNKWNQQITDQGNKVRDLKSKKADKGVVGDAVKVLLDLKDKFKKIFGSDWKPSNTPATPTTPQPTPSSDMAATTESPQALDLKSKIDKQGEVVRNLKSSGGSKDAIDKEVKTLLSLKSDYKTLTGEDVPGAAPKKNKKDKGKDKENKDKSKDKPKEIKKEENKEDDSREVKKITRSVLMKYFRLGLEATKEENLPDWYSQIITKAELIEYYDVSGCYILRPGAYAIWEMIKDFFDGEIKKLGVENCYFPMFVSQAALEKEKEHIADFSPEVAWVTKCGQSKLAEPVAIRPTSETVMYPSYAKWVKSHRDLPLKLNQWCNVVRWEFKHPQPFLRTREFLWQEGHTAFATRKEAEEEVLTILELYARVYEDLLAIPVVRGKKTEKEKFAGGDFTTTVEAYISASGRAIQGATSHHLGQNFSKMFEIVFDDPETQEKTFAHQNSWGLTTRTIGVMVMVHGDNKGLVVPPRVSQIQAIVVPCGITANLPEADMNNLMSKCEDLSKSLIAGGIRSRTDLRDNYSPGWKFNHWEVKGVPIRVELGPRDIKQKTVVAVRRDTGEKITLKQDNIAKQITDLLDTIQSSLYNKAKKEMDEHMVLSKDWDEFCNALDKKFIIQAPFCGEIPCEEKIKKDSARDVQVEEGAPAMGAKGLCIPFKPMAELKPKTKCILPNCNKEAKFYTLFGRSY</sequence>
<dbReference type="PANTHER" id="PTHR43382">
    <property type="entry name" value="PROLYL-TRNA SYNTHETASE"/>
    <property type="match status" value="1"/>
</dbReference>
<evidence type="ECO:0000256" key="12">
    <source>
        <dbReference type="ARBA" id="ARBA00023146"/>
    </source>
</evidence>
<evidence type="ECO:0000256" key="4">
    <source>
        <dbReference type="ARBA" id="ARBA00022553"/>
    </source>
</evidence>
<dbReference type="GO" id="GO:0004818">
    <property type="term" value="F:glutamate-tRNA ligase activity"/>
    <property type="evidence" value="ECO:0007669"/>
    <property type="project" value="UniProtKB-EC"/>
</dbReference>
<keyword evidence="10" id="KW-0694">RNA-binding</keyword>
<dbReference type="PROSITE" id="PS00178">
    <property type="entry name" value="AA_TRNA_LIGASE_I"/>
    <property type="match status" value="1"/>
</dbReference>
<dbReference type="GO" id="GO:0005737">
    <property type="term" value="C:cytoplasm"/>
    <property type="evidence" value="ECO:0007669"/>
    <property type="project" value="InterPro"/>
</dbReference>
<dbReference type="PROSITE" id="PS50405">
    <property type="entry name" value="GST_CTER"/>
    <property type="match status" value="1"/>
</dbReference>
<evidence type="ECO:0000259" key="22">
    <source>
        <dbReference type="PROSITE" id="PS51185"/>
    </source>
</evidence>
<evidence type="ECO:0000256" key="17">
    <source>
        <dbReference type="ARBA" id="ARBA00067786"/>
    </source>
</evidence>
<dbReference type="InterPro" id="IPR006195">
    <property type="entry name" value="aa-tRNA-synth_II"/>
</dbReference>
<dbReference type="InterPro" id="IPR014729">
    <property type="entry name" value="Rossmann-like_a/b/a_fold"/>
</dbReference>
<dbReference type="Pfam" id="PF00587">
    <property type="entry name" value="tRNA-synt_2b"/>
    <property type="match status" value="1"/>
</dbReference>
<organism evidence="23 24">
    <name type="scientific">Lottia gigantea</name>
    <name type="common">Giant owl limpet</name>
    <dbReference type="NCBI Taxonomy" id="225164"/>
    <lineage>
        <taxon>Eukaryota</taxon>
        <taxon>Metazoa</taxon>
        <taxon>Spiralia</taxon>
        <taxon>Lophotrochozoa</taxon>
        <taxon>Mollusca</taxon>
        <taxon>Gastropoda</taxon>
        <taxon>Patellogastropoda</taxon>
        <taxon>Lottioidea</taxon>
        <taxon>Lottiidae</taxon>
        <taxon>Lottia</taxon>
    </lineage>
</organism>
<dbReference type="PROSITE" id="PS50862">
    <property type="entry name" value="AA_TRNA_LIGASE_II"/>
    <property type="match status" value="1"/>
</dbReference>
<dbReference type="RefSeq" id="XP_009063700.1">
    <property type="nucleotide sequence ID" value="XM_009065452.1"/>
</dbReference>
<dbReference type="SMART" id="SM00991">
    <property type="entry name" value="WHEP-TRS"/>
    <property type="match status" value="3"/>
</dbReference>
<feature type="region of interest" description="Disordered" evidence="19">
    <location>
        <begin position="886"/>
        <end position="931"/>
    </location>
</feature>
<dbReference type="HAMAP" id="MF_01571">
    <property type="entry name" value="Pro_tRNA_synth_type3"/>
    <property type="match status" value="1"/>
</dbReference>
<proteinExistence type="inferred from homology"/>
<dbReference type="FunFam" id="3.90.800.10:FF:000001">
    <property type="entry name" value="Glutamine--tRNA ligase"/>
    <property type="match status" value="1"/>
</dbReference>
<keyword evidence="8" id="KW-0862">Zinc</keyword>
<keyword evidence="11" id="KW-0648">Protein biosynthesis</keyword>
<dbReference type="NCBIfam" id="TIGR00408">
    <property type="entry name" value="proS_fam_I"/>
    <property type="match status" value="1"/>
</dbReference>
<dbReference type="SMART" id="SM00946">
    <property type="entry name" value="ProRS-C_1"/>
    <property type="match status" value="1"/>
</dbReference>
<keyword evidence="7" id="KW-0547">Nucleotide-binding</keyword>
<feature type="compositionally biased region" description="Basic and acidic residues" evidence="19">
    <location>
        <begin position="902"/>
        <end position="931"/>
    </location>
</feature>
<comment type="catalytic activity">
    <reaction evidence="14">
        <text>tRNA(Glu) + L-glutamate + ATP = L-glutamyl-tRNA(Glu) + AMP + diphosphate</text>
        <dbReference type="Rhea" id="RHEA:23540"/>
        <dbReference type="Rhea" id="RHEA-COMP:9663"/>
        <dbReference type="Rhea" id="RHEA-COMP:9680"/>
        <dbReference type="ChEBI" id="CHEBI:29985"/>
        <dbReference type="ChEBI" id="CHEBI:30616"/>
        <dbReference type="ChEBI" id="CHEBI:33019"/>
        <dbReference type="ChEBI" id="CHEBI:78442"/>
        <dbReference type="ChEBI" id="CHEBI:78520"/>
        <dbReference type="ChEBI" id="CHEBI:456215"/>
        <dbReference type="EC" id="6.1.1.17"/>
    </reaction>
    <physiologicalReaction direction="left-to-right" evidence="14">
        <dbReference type="Rhea" id="RHEA:23541"/>
    </physiologicalReaction>
</comment>
<evidence type="ECO:0000256" key="11">
    <source>
        <dbReference type="ARBA" id="ARBA00022917"/>
    </source>
</evidence>